<reference evidence="2 3" key="1">
    <citation type="submission" date="2021-04" db="EMBL/GenBank/DDBJ databases">
        <title>Mariniflexile gromovii gen. nov., sp. nov., a gliding bacterium isolated from the sea urchin Strongylocentrotus intermedius.</title>
        <authorList>
            <person name="Ko S."/>
            <person name="Le V."/>
            <person name="Ahn C.-Y."/>
            <person name="Oh H.-M."/>
        </authorList>
    </citation>
    <scope>NUCLEOTIDE SEQUENCE [LARGE SCALE GENOMIC DNA]</scope>
    <source>
        <strain evidence="2 3">KCTC 12570</strain>
    </source>
</reference>
<organism evidence="2 3">
    <name type="scientific">Mariniflexile gromovii</name>
    <dbReference type="NCBI Taxonomy" id="362523"/>
    <lineage>
        <taxon>Bacteria</taxon>
        <taxon>Pseudomonadati</taxon>
        <taxon>Bacteroidota</taxon>
        <taxon>Flavobacteriia</taxon>
        <taxon>Flavobacteriales</taxon>
        <taxon>Flavobacteriaceae</taxon>
        <taxon>Mariniflexile</taxon>
    </lineage>
</organism>
<dbReference type="EMBL" id="JAGJCB010000007">
    <property type="protein sequence ID" value="MBP0904068.1"/>
    <property type="molecule type" value="Genomic_DNA"/>
</dbReference>
<dbReference type="RefSeq" id="WP_209654966.1">
    <property type="nucleotide sequence ID" value="NZ_JAGJCB010000007.1"/>
</dbReference>
<evidence type="ECO:0000313" key="2">
    <source>
        <dbReference type="EMBL" id="MBP0904068.1"/>
    </source>
</evidence>
<dbReference type="InterPro" id="IPR021255">
    <property type="entry name" value="DUF2807"/>
</dbReference>
<comment type="caution">
    <text evidence="2">The sequence shown here is derived from an EMBL/GenBank/DDBJ whole genome shotgun (WGS) entry which is preliminary data.</text>
</comment>
<evidence type="ECO:0000259" key="1">
    <source>
        <dbReference type="Pfam" id="PF10988"/>
    </source>
</evidence>
<sequence>MKNIGIISIFVLSFLGCSSDTFVGSGDTISEIRQVANFSKVSSEGMFEVYITKGNEQSVEIIADDNIMHRVKTKVSNGKLKLHLLDGNYNNTHLKAYITVKNLSQVENFGAGDIHLFNNYEVEVFKVINSGSASVFLEGSCEFLDIRNEGSGNIFAYEMEGSKVSTKTIGAGDIEVTCKSQLFVKIEGSGSLYYRGAPLISTNISGSGKVINDN</sequence>
<proteinExistence type="predicted"/>
<evidence type="ECO:0000313" key="3">
    <source>
        <dbReference type="Proteomes" id="UP000670776"/>
    </source>
</evidence>
<accession>A0ABS4BTZ6</accession>
<dbReference type="PROSITE" id="PS51257">
    <property type="entry name" value="PROKAR_LIPOPROTEIN"/>
    <property type="match status" value="1"/>
</dbReference>
<name>A0ABS4BTZ6_9FLAO</name>
<feature type="domain" description="Putative auto-transporter adhesin head GIN" evidence="1">
    <location>
        <begin position="37"/>
        <end position="198"/>
    </location>
</feature>
<dbReference type="Gene3D" id="2.160.20.120">
    <property type="match status" value="1"/>
</dbReference>
<gene>
    <name evidence="2" type="ORF">J8H85_09525</name>
</gene>
<dbReference type="Proteomes" id="UP000670776">
    <property type="component" value="Unassembled WGS sequence"/>
</dbReference>
<protein>
    <submittedName>
        <fullName evidence="2">DUF2807 domain-containing protein</fullName>
    </submittedName>
</protein>
<keyword evidence="3" id="KW-1185">Reference proteome</keyword>
<dbReference type="Pfam" id="PF10988">
    <property type="entry name" value="DUF2807"/>
    <property type="match status" value="1"/>
</dbReference>